<dbReference type="EMBL" id="MSCH01000003">
    <property type="protein sequence ID" value="PQJ54623.1"/>
    <property type="molecule type" value="Genomic_DNA"/>
</dbReference>
<feature type="domain" description="Hda lid" evidence="2">
    <location>
        <begin position="164"/>
        <end position="228"/>
    </location>
</feature>
<dbReference type="Proteomes" id="UP000239007">
    <property type="component" value="Unassembled WGS sequence"/>
</dbReference>
<reference evidence="3 4" key="1">
    <citation type="submission" date="2016-12" db="EMBL/GenBank/DDBJ databases">
        <title>Diversity of luminous bacteria.</title>
        <authorList>
            <person name="Yoshizawa S."/>
            <person name="Kogure K."/>
        </authorList>
    </citation>
    <scope>NUCLEOTIDE SEQUENCE [LARGE SCALE GENOMIC DNA]</scope>
    <source>
        <strain evidence="3 4">SA4-48</strain>
    </source>
</reference>
<dbReference type="SUPFAM" id="SSF52540">
    <property type="entry name" value="P-loop containing nucleoside triphosphate hydrolases"/>
    <property type="match status" value="1"/>
</dbReference>
<organism evidence="3 4">
    <name type="scientific">Psychrosphaera saromensis</name>
    <dbReference type="NCBI Taxonomy" id="716813"/>
    <lineage>
        <taxon>Bacteria</taxon>
        <taxon>Pseudomonadati</taxon>
        <taxon>Pseudomonadota</taxon>
        <taxon>Gammaproteobacteria</taxon>
        <taxon>Alteromonadales</taxon>
        <taxon>Pseudoalteromonadaceae</taxon>
        <taxon>Psychrosphaera</taxon>
    </lineage>
</organism>
<dbReference type="Gene3D" id="1.10.8.60">
    <property type="match status" value="1"/>
</dbReference>
<evidence type="ECO:0000259" key="2">
    <source>
        <dbReference type="Pfam" id="PF22688"/>
    </source>
</evidence>
<dbReference type="OrthoDB" id="9784878at2"/>
<evidence type="ECO:0000259" key="1">
    <source>
        <dbReference type="Pfam" id="PF00308"/>
    </source>
</evidence>
<dbReference type="Gene3D" id="3.40.50.300">
    <property type="entry name" value="P-loop containing nucleotide triphosphate hydrolases"/>
    <property type="match status" value="1"/>
</dbReference>
<evidence type="ECO:0000313" key="3">
    <source>
        <dbReference type="EMBL" id="PQJ54623.1"/>
    </source>
</evidence>
<comment type="caution">
    <text evidence="3">The sequence shown here is derived from an EMBL/GenBank/DDBJ whole genome shotgun (WGS) entry which is preliminary data.</text>
</comment>
<dbReference type="InterPro" id="IPR017788">
    <property type="entry name" value="Hda"/>
</dbReference>
<sequence>MQLLLPVTINSSQTFSSFVTPENVQSVMTNEISRAIESSEFVALYLAGNDGSGKSHLLTSCCHHANEVGKSSMLLPLEQVVDSSPDLIIGLENVEVVCIDNIEAISNNREWETAIFNLFNALQQNNATIIFTALDVPTKTQISLPDLASRLQWGTLFQIPTLSEQDKSRALVQHAHFMGFELTEEVAKFMLNRLPRKMSFLMQALNTLAKQSIEKQRKVTVPFVKHVLEI</sequence>
<gene>
    <name evidence="3" type="ORF">BTO11_13865</name>
</gene>
<evidence type="ECO:0000313" key="4">
    <source>
        <dbReference type="Proteomes" id="UP000239007"/>
    </source>
</evidence>
<dbReference type="NCBIfam" id="TIGR03420">
    <property type="entry name" value="DnaA_homol_Hda"/>
    <property type="match status" value="1"/>
</dbReference>
<dbReference type="InterPro" id="IPR055199">
    <property type="entry name" value="Hda_lid"/>
</dbReference>
<keyword evidence="4" id="KW-1185">Reference proteome</keyword>
<dbReference type="InterPro" id="IPR027417">
    <property type="entry name" value="P-loop_NTPase"/>
</dbReference>
<dbReference type="RefSeq" id="WP_105053144.1">
    <property type="nucleotide sequence ID" value="NZ_BMYG01000001.1"/>
</dbReference>
<protein>
    <submittedName>
        <fullName evidence="3">DnaA regulatory inactivator Hda</fullName>
    </submittedName>
</protein>
<dbReference type="PANTHER" id="PTHR30050:SF5">
    <property type="entry name" value="DNAA REGULATORY INACTIVATOR HDA"/>
    <property type="match status" value="1"/>
</dbReference>
<dbReference type="Pfam" id="PF22688">
    <property type="entry name" value="Hda_lid"/>
    <property type="match status" value="1"/>
</dbReference>
<dbReference type="InterPro" id="IPR013317">
    <property type="entry name" value="DnaA_dom"/>
</dbReference>
<name>A0A2S7UXH2_9GAMM</name>
<dbReference type="Pfam" id="PF00308">
    <property type="entry name" value="Bac_DnaA"/>
    <property type="match status" value="1"/>
</dbReference>
<dbReference type="GO" id="GO:0006270">
    <property type="term" value="P:DNA replication initiation"/>
    <property type="evidence" value="ECO:0007669"/>
    <property type="project" value="TreeGrafter"/>
</dbReference>
<dbReference type="GO" id="GO:0032297">
    <property type="term" value="P:negative regulation of DNA-templated DNA replication initiation"/>
    <property type="evidence" value="ECO:0007669"/>
    <property type="project" value="InterPro"/>
</dbReference>
<feature type="domain" description="Chromosomal replication initiator protein DnaA ATPAse" evidence="1">
    <location>
        <begin position="92"/>
        <end position="155"/>
    </location>
</feature>
<accession>A0A2S7UXH2</accession>
<dbReference type="AlphaFoldDB" id="A0A2S7UXH2"/>
<dbReference type="PANTHER" id="PTHR30050">
    <property type="entry name" value="CHROMOSOMAL REPLICATION INITIATOR PROTEIN DNAA"/>
    <property type="match status" value="1"/>
</dbReference>
<proteinExistence type="predicted"/>